<feature type="region of interest" description="Disordered" evidence="1">
    <location>
        <begin position="162"/>
        <end position="187"/>
    </location>
</feature>
<evidence type="ECO:0000313" key="4">
    <source>
        <dbReference type="Proteomes" id="UP000005801"/>
    </source>
</evidence>
<dbReference type="AlphaFoldDB" id="A6FWP4"/>
<evidence type="ECO:0008006" key="5">
    <source>
        <dbReference type="Google" id="ProtNLM"/>
    </source>
</evidence>
<accession>A6FWP4</accession>
<feature type="chain" id="PRO_5002694831" description="Lipoprotein" evidence="2">
    <location>
        <begin position="21"/>
        <end position="277"/>
    </location>
</feature>
<gene>
    <name evidence="3" type="ORF">PPSIR1_04608</name>
</gene>
<sequence length="277" mass="29729">MVALSTLLALAMGLSLGLGACQPDEPTRYLERRVGGPTPGVPAKGESSQKLCQLTLEGTALLRALIWPEGGEPIDATIRAEGTLLEYLCPADTKADTEALGRLIGLRETGAGGTELVQARVRMAPPVEDVRVRAEDFELGTPGLTSAERIVLRERWADIDLSPYDQASAPDPERPSKPGKPKAPPGLPAKVPVHFKAAALNYARLRVTGPGGQPTLQMTLDPNALRELTPGRYALAVMRGNDEQWRPAGSLEVVAGKQEYVVQFQRTEPITAEVRSQ</sequence>
<keyword evidence="4" id="KW-1185">Reference proteome</keyword>
<dbReference type="Proteomes" id="UP000005801">
    <property type="component" value="Unassembled WGS sequence"/>
</dbReference>
<protein>
    <recommendedName>
        <fullName evidence="5">Lipoprotein</fullName>
    </recommendedName>
</protein>
<name>A6FWP4_9BACT</name>
<keyword evidence="2" id="KW-0732">Signal</keyword>
<organism evidence="3 4">
    <name type="scientific">Plesiocystis pacifica SIR-1</name>
    <dbReference type="NCBI Taxonomy" id="391625"/>
    <lineage>
        <taxon>Bacteria</taxon>
        <taxon>Pseudomonadati</taxon>
        <taxon>Myxococcota</taxon>
        <taxon>Polyangia</taxon>
        <taxon>Nannocystales</taxon>
        <taxon>Nannocystaceae</taxon>
        <taxon>Plesiocystis</taxon>
    </lineage>
</organism>
<dbReference type="EMBL" id="ABCS01000001">
    <property type="protein sequence ID" value="EDM81718.1"/>
    <property type="molecule type" value="Genomic_DNA"/>
</dbReference>
<evidence type="ECO:0000256" key="1">
    <source>
        <dbReference type="SAM" id="MobiDB-lite"/>
    </source>
</evidence>
<proteinExistence type="predicted"/>
<feature type="signal peptide" evidence="2">
    <location>
        <begin position="1"/>
        <end position="20"/>
    </location>
</feature>
<comment type="caution">
    <text evidence="3">The sequence shown here is derived from an EMBL/GenBank/DDBJ whole genome shotgun (WGS) entry which is preliminary data.</text>
</comment>
<evidence type="ECO:0000313" key="3">
    <source>
        <dbReference type="EMBL" id="EDM81718.1"/>
    </source>
</evidence>
<reference evidence="3 4" key="1">
    <citation type="submission" date="2007-06" db="EMBL/GenBank/DDBJ databases">
        <authorList>
            <person name="Shimkets L."/>
            <person name="Ferriera S."/>
            <person name="Johnson J."/>
            <person name="Kravitz S."/>
            <person name="Beeson K."/>
            <person name="Sutton G."/>
            <person name="Rogers Y.-H."/>
            <person name="Friedman R."/>
            <person name="Frazier M."/>
            <person name="Venter J.C."/>
        </authorList>
    </citation>
    <scope>NUCLEOTIDE SEQUENCE [LARGE SCALE GENOMIC DNA]</scope>
    <source>
        <strain evidence="3 4">SIR-1</strain>
    </source>
</reference>
<evidence type="ECO:0000256" key="2">
    <source>
        <dbReference type="SAM" id="SignalP"/>
    </source>
</evidence>